<dbReference type="Pfam" id="PF08477">
    <property type="entry name" value="Roc"/>
    <property type="match status" value="1"/>
</dbReference>
<sequence length="764" mass="87431">MRSVHLITALTYLGLSGCDSLQSLSPKNTKDFLLESPRLSIHGNLPVEQITKELTQSFDQYAVENWYHDIATQGHSAVKSLKVMLLGNGRIGKTQLARRLRNEQFDEKVPSTQGIQLHTIDCTSLLDRPELSIQTWDFGGQDVYLSTHNLFIDKRAVYLLLWHPDTENTEQVTCEQILIRNKPLSYWLAYLRSLVGKDANILLCQAQCDTPDLDCQAPIPFPNPFTRLQSTPTSAKTDEGLETFLPLFKRRLDYQIQQNGDVWLPNGWIAVIDKLSDLREGGTKQIAFSEFETLCKDDKISVPLSLANYLHQSGSVFFKQGHFNNGIILDQEWALQGVYLLLDRKEALPDLKDRNGEFSASTLERLLWKDNQAKQDHSLFLDMMQQCDVCFEIDEDRYIAPDALPNKSDITNQINAIWQDAESEIELEIRYDFLHDATQRSILSNIGSNAKKGACYWRYGCCYYDSEHKVKVALECHEVPESGYTQEDIDNFRRPGLVKISITGEHAQKYLKHLTESIIESHHFGNKPEVKWVKGHISEERSDTDFKLRANSNEEPFSQIGLAAEPPKTKPSVYFSYAWGSAGEEHQDICDEIYQKIDSDPALDVHRDKNSMNQGDSIDAFERYIARADFIVLLVSHKSLYSSHCMKELAHMYHQCQRQQNEFISKVIPVILSDAKIDTLKERLTLAKHWKNEFDETNELIMQLEALSSGKESVSELEELKLIQTSCANVTAWLSDLVTERQADLQVDKTIQLLERRIKEANKT</sequence>
<dbReference type="InterPro" id="IPR000157">
    <property type="entry name" value="TIR_dom"/>
</dbReference>
<evidence type="ECO:0000313" key="5">
    <source>
        <dbReference type="Proteomes" id="UP000294656"/>
    </source>
</evidence>
<dbReference type="InterPro" id="IPR035897">
    <property type="entry name" value="Toll_tir_struct_dom_sf"/>
</dbReference>
<reference evidence="4 5" key="1">
    <citation type="submission" date="2019-03" db="EMBL/GenBank/DDBJ databases">
        <title>Genomic Encyclopedia of Type Strains, Phase III (KMG-III): the genomes of soil and plant-associated and newly described type strains.</title>
        <authorList>
            <person name="Whitman W."/>
        </authorList>
    </citation>
    <scope>NUCLEOTIDE SEQUENCE [LARGE SCALE GENOMIC DNA]</scope>
    <source>
        <strain evidence="4 5">CECT 7378</strain>
    </source>
</reference>
<gene>
    <name evidence="4" type="ORF">DFP79_2499</name>
</gene>
<dbReference type="Pfam" id="PF13676">
    <property type="entry name" value="TIR_2"/>
    <property type="match status" value="1"/>
</dbReference>
<dbReference type="Gene3D" id="3.40.50.300">
    <property type="entry name" value="P-loop containing nucleotide triphosphate hydrolases"/>
    <property type="match status" value="1"/>
</dbReference>
<proteinExistence type="predicted"/>
<accession>A0A4V6PTT5</accession>
<evidence type="ECO:0000259" key="3">
    <source>
        <dbReference type="Pfam" id="PF16095"/>
    </source>
</evidence>
<dbReference type="RefSeq" id="WP_133504241.1">
    <property type="nucleotide sequence ID" value="NZ_SNXC01000013.1"/>
</dbReference>
<keyword evidence="1" id="KW-0677">Repeat</keyword>
<dbReference type="InterPro" id="IPR027417">
    <property type="entry name" value="P-loop_NTPase"/>
</dbReference>
<dbReference type="Gene3D" id="3.40.50.10140">
    <property type="entry name" value="Toll/interleukin-1 receptor homology (TIR) domain"/>
    <property type="match status" value="1"/>
</dbReference>
<dbReference type="Pfam" id="PF16095">
    <property type="entry name" value="COR-A"/>
    <property type="match status" value="1"/>
</dbReference>
<dbReference type="Gene3D" id="1.10.10.2200">
    <property type="match status" value="1"/>
</dbReference>
<feature type="domain" description="TIR" evidence="2">
    <location>
        <begin position="573"/>
        <end position="690"/>
    </location>
</feature>
<dbReference type="InterPro" id="IPR032171">
    <property type="entry name" value="COR-A"/>
</dbReference>
<dbReference type="GO" id="GO:0007165">
    <property type="term" value="P:signal transduction"/>
    <property type="evidence" value="ECO:0007669"/>
    <property type="project" value="InterPro"/>
</dbReference>
<protein>
    <submittedName>
        <fullName evidence="4">TIR domain-containing protein</fullName>
    </submittedName>
</protein>
<name>A0A4V6PTT5_9GAMM</name>
<comment type="caution">
    <text evidence="4">The sequence shown here is derived from an EMBL/GenBank/DDBJ whole genome shotgun (WGS) entry which is preliminary data.</text>
</comment>
<dbReference type="Proteomes" id="UP000294656">
    <property type="component" value="Unassembled WGS sequence"/>
</dbReference>
<dbReference type="PROSITE" id="PS51257">
    <property type="entry name" value="PROKAR_LIPOPROTEIN"/>
    <property type="match status" value="1"/>
</dbReference>
<dbReference type="SUPFAM" id="SSF52200">
    <property type="entry name" value="Toll/Interleukin receptor TIR domain"/>
    <property type="match status" value="1"/>
</dbReference>
<keyword evidence="5" id="KW-1185">Reference proteome</keyword>
<evidence type="ECO:0000313" key="4">
    <source>
        <dbReference type="EMBL" id="TDO96732.1"/>
    </source>
</evidence>
<evidence type="ECO:0000259" key="2">
    <source>
        <dbReference type="Pfam" id="PF13676"/>
    </source>
</evidence>
<dbReference type="EMBL" id="SNXC01000013">
    <property type="protein sequence ID" value="TDO96732.1"/>
    <property type="molecule type" value="Genomic_DNA"/>
</dbReference>
<evidence type="ECO:0000256" key="1">
    <source>
        <dbReference type="ARBA" id="ARBA00022737"/>
    </source>
</evidence>
<organism evidence="4 5">
    <name type="scientific">Marinomonas balearica</name>
    <dbReference type="NCBI Taxonomy" id="491947"/>
    <lineage>
        <taxon>Bacteria</taxon>
        <taxon>Pseudomonadati</taxon>
        <taxon>Pseudomonadota</taxon>
        <taxon>Gammaproteobacteria</taxon>
        <taxon>Oceanospirillales</taxon>
        <taxon>Oceanospirillaceae</taxon>
        <taxon>Marinomonas</taxon>
    </lineage>
</organism>
<dbReference type="OrthoDB" id="6309115at2"/>
<dbReference type="AlphaFoldDB" id="A0A4V6PTT5"/>
<feature type="domain" description="COR" evidence="3">
    <location>
        <begin position="265"/>
        <end position="404"/>
    </location>
</feature>
<dbReference type="SUPFAM" id="SSF52540">
    <property type="entry name" value="P-loop containing nucleoside triphosphate hydrolases"/>
    <property type="match status" value="1"/>
</dbReference>